<dbReference type="EMBL" id="KB822714">
    <property type="protein sequence ID" value="ETN44652.1"/>
    <property type="molecule type" value="Genomic_DNA"/>
</dbReference>
<proteinExistence type="predicted"/>
<reference evidence="1 2" key="1">
    <citation type="submission" date="2013-03" db="EMBL/GenBank/DDBJ databases">
        <title>The Genome Sequence of Phialophora europaea CBS 101466.</title>
        <authorList>
            <consortium name="The Broad Institute Genomics Platform"/>
            <person name="Cuomo C."/>
            <person name="de Hoog S."/>
            <person name="Gorbushina A."/>
            <person name="Walker B."/>
            <person name="Young S.K."/>
            <person name="Zeng Q."/>
            <person name="Gargeya S."/>
            <person name="Fitzgerald M."/>
            <person name="Haas B."/>
            <person name="Abouelleil A."/>
            <person name="Allen A.W."/>
            <person name="Alvarado L."/>
            <person name="Arachchi H.M."/>
            <person name="Berlin A.M."/>
            <person name="Chapman S.B."/>
            <person name="Gainer-Dewar J."/>
            <person name="Goldberg J."/>
            <person name="Griggs A."/>
            <person name="Gujja S."/>
            <person name="Hansen M."/>
            <person name="Howarth C."/>
            <person name="Imamovic A."/>
            <person name="Ireland A."/>
            <person name="Larimer J."/>
            <person name="McCowan C."/>
            <person name="Murphy C."/>
            <person name="Pearson M."/>
            <person name="Poon T.W."/>
            <person name="Priest M."/>
            <person name="Roberts A."/>
            <person name="Saif S."/>
            <person name="Shea T."/>
            <person name="Sisk P."/>
            <person name="Sykes S."/>
            <person name="Wortman J."/>
            <person name="Nusbaum C."/>
            <person name="Birren B."/>
        </authorList>
    </citation>
    <scope>NUCLEOTIDE SEQUENCE [LARGE SCALE GENOMIC DNA]</scope>
    <source>
        <strain evidence="1 2">CBS 101466</strain>
    </source>
</reference>
<dbReference type="Proteomes" id="UP000030752">
    <property type="component" value="Unassembled WGS sequence"/>
</dbReference>
<dbReference type="GeneID" id="19977661"/>
<dbReference type="HOGENOM" id="CLU_2346628_0_0_1"/>
<gene>
    <name evidence="1" type="ORF">HMPREF1541_10322</name>
</gene>
<organism evidence="1 2">
    <name type="scientific">Cyphellophora europaea (strain CBS 101466)</name>
    <name type="common">Phialophora europaea</name>
    <dbReference type="NCBI Taxonomy" id="1220924"/>
    <lineage>
        <taxon>Eukaryota</taxon>
        <taxon>Fungi</taxon>
        <taxon>Dikarya</taxon>
        <taxon>Ascomycota</taxon>
        <taxon>Pezizomycotina</taxon>
        <taxon>Eurotiomycetes</taxon>
        <taxon>Chaetothyriomycetidae</taxon>
        <taxon>Chaetothyriales</taxon>
        <taxon>Cyphellophoraceae</taxon>
        <taxon>Cyphellophora</taxon>
    </lineage>
</organism>
<sequence>MHRDLRALELTDKTVPQVTALIEYVCRHFRIPSSVTTASSTAAAVNDDNIHTINETVLAYTLWKAKDLVEYDAFLELLKGSGEFVKEFTVERARRDT</sequence>
<protein>
    <submittedName>
        <fullName evidence="1">Uncharacterized protein</fullName>
    </submittedName>
</protein>
<name>W2S7I8_CYPE1</name>
<evidence type="ECO:0000313" key="1">
    <source>
        <dbReference type="EMBL" id="ETN44652.1"/>
    </source>
</evidence>
<evidence type="ECO:0000313" key="2">
    <source>
        <dbReference type="Proteomes" id="UP000030752"/>
    </source>
</evidence>
<dbReference type="VEuPathDB" id="FungiDB:HMPREF1541_10322"/>
<dbReference type="RefSeq" id="XP_008713215.1">
    <property type="nucleotide sequence ID" value="XM_008714993.1"/>
</dbReference>
<accession>W2S7I8</accession>
<dbReference type="InParanoid" id="W2S7I8"/>
<keyword evidence="2" id="KW-1185">Reference proteome</keyword>
<dbReference type="AlphaFoldDB" id="W2S7I8"/>